<dbReference type="Proteomes" id="UP001628179">
    <property type="component" value="Unassembled WGS sequence"/>
</dbReference>
<dbReference type="SUPFAM" id="SSF56112">
    <property type="entry name" value="Protein kinase-like (PK-like)"/>
    <property type="match status" value="1"/>
</dbReference>
<evidence type="ECO:0000313" key="3">
    <source>
        <dbReference type="EMBL" id="GAB1316368.1"/>
    </source>
</evidence>
<organism evidence="3 4">
    <name type="scientific">Madurella fahalii</name>
    <dbReference type="NCBI Taxonomy" id="1157608"/>
    <lineage>
        <taxon>Eukaryota</taxon>
        <taxon>Fungi</taxon>
        <taxon>Dikarya</taxon>
        <taxon>Ascomycota</taxon>
        <taxon>Pezizomycotina</taxon>
        <taxon>Sordariomycetes</taxon>
        <taxon>Sordariomycetidae</taxon>
        <taxon>Sordariales</taxon>
        <taxon>Sordariales incertae sedis</taxon>
        <taxon>Madurella</taxon>
    </lineage>
</organism>
<keyword evidence="4" id="KW-1185">Reference proteome</keyword>
<gene>
    <name evidence="3" type="ORF">MFIFM68171_06578</name>
</gene>
<sequence>MDQNEGPTVRVQAPSGEQGPASLWHSSARPPLLVYTPPSRQRVAEVIAECEASNTYQEGESPVGALLRAASKQLYWDGTTDRHKTIFPHALLVEALTRERIQASLRFDSPEAGDYSCDDCFGRIRGDGGQDELGKFARIFAVLLLCNIPQHIFGFFNNDLNDDAFPFKVGSTGIRSKVWNRNEPDFDLGWTSQCCESFVNTQWRVFLPFFKEGHQKFEGDTIMPWHDYHFRETGGTSSTATSTDGGMSGPGGGFSVVSRVVIHDGHYSFDGLSPKPGSLTTFAVKRLRTEKEEEFNKEVAMLRSLGGKKPHTVRLLATFRHGRTYCLVFPWAECDLAMYWTRQPDPSGISGPLVVWVAAQCYGLVCALKWIHNPDGEVLDPQNRALFGRHGDIKPENILWYKKNSDGAHPLASGELVVSDFGLSSLNHKDTRSNIMNGNIPHTRTYAPPESVLPENVISRSIDIWSLGCVFLEFVTWLIGGCELVGQFQAERMSPFMGSNISNAIFWEMQAFEDRQTGSKKPVTVLKSTVVEWIQTLHGKPRATTYIHDFLDIIANRMLIVEKDNRGTAEELVPMFAELKRRCERDPSYYTKPATRSAGPVVQFPVVHPLSIEAQEAFRRSSQAMPLYSGQMPGEIAEQMHERVQLRIPRGGATHLRP</sequence>
<protein>
    <recommendedName>
        <fullName evidence="2">Protein kinase domain-containing protein</fullName>
    </recommendedName>
</protein>
<proteinExistence type="predicted"/>
<feature type="domain" description="Protein kinase" evidence="2">
    <location>
        <begin position="243"/>
        <end position="576"/>
    </location>
</feature>
<dbReference type="InterPro" id="IPR000719">
    <property type="entry name" value="Prot_kinase_dom"/>
</dbReference>
<reference evidence="3 4" key="1">
    <citation type="submission" date="2024-09" db="EMBL/GenBank/DDBJ databases">
        <title>Itraconazole resistance in Madurella fahalii resulting from another homologue of gene encoding cytochrome P450 14-alpha sterol demethylase (CYP51).</title>
        <authorList>
            <person name="Yoshioka I."/>
            <person name="Fahal A.H."/>
            <person name="Kaneko S."/>
            <person name="Yaguchi T."/>
        </authorList>
    </citation>
    <scope>NUCLEOTIDE SEQUENCE [LARGE SCALE GENOMIC DNA]</scope>
    <source>
        <strain evidence="3 4">IFM 68171</strain>
    </source>
</reference>
<feature type="region of interest" description="Disordered" evidence="1">
    <location>
        <begin position="1"/>
        <end position="25"/>
    </location>
</feature>
<dbReference type="SMART" id="SM00220">
    <property type="entry name" value="S_TKc"/>
    <property type="match status" value="1"/>
</dbReference>
<dbReference type="GeneID" id="98177321"/>
<dbReference type="PROSITE" id="PS50011">
    <property type="entry name" value="PROTEIN_KINASE_DOM"/>
    <property type="match status" value="1"/>
</dbReference>
<dbReference type="InterPro" id="IPR011009">
    <property type="entry name" value="Kinase-like_dom_sf"/>
</dbReference>
<dbReference type="Gene3D" id="1.10.510.10">
    <property type="entry name" value="Transferase(Phosphotransferase) domain 1"/>
    <property type="match status" value="1"/>
</dbReference>
<evidence type="ECO:0000313" key="4">
    <source>
        <dbReference type="Proteomes" id="UP001628179"/>
    </source>
</evidence>
<dbReference type="Pfam" id="PF00069">
    <property type="entry name" value="Pkinase"/>
    <property type="match status" value="1"/>
</dbReference>
<dbReference type="PANTHER" id="PTHR24359">
    <property type="entry name" value="SERINE/THREONINE-PROTEIN KINASE SBK1"/>
    <property type="match status" value="1"/>
</dbReference>
<dbReference type="Gene3D" id="3.30.200.20">
    <property type="entry name" value="Phosphorylase Kinase, domain 1"/>
    <property type="match status" value="1"/>
</dbReference>
<evidence type="ECO:0000256" key="1">
    <source>
        <dbReference type="SAM" id="MobiDB-lite"/>
    </source>
</evidence>
<name>A0ABQ0GF31_9PEZI</name>
<evidence type="ECO:0000259" key="2">
    <source>
        <dbReference type="PROSITE" id="PS50011"/>
    </source>
</evidence>
<dbReference type="CDD" id="cd00180">
    <property type="entry name" value="PKc"/>
    <property type="match status" value="1"/>
</dbReference>
<dbReference type="EMBL" id="BAAFSV010000003">
    <property type="protein sequence ID" value="GAB1316368.1"/>
    <property type="molecule type" value="Genomic_DNA"/>
</dbReference>
<comment type="caution">
    <text evidence="3">The sequence shown here is derived from an EMBL/GenBank/DDBJ whole genome shotgun (WGS) entry which is preliminary data.</text>
</comment>
<dbReference type="RefSeq" id="XP_070918099.1">
    <property type="nucleotide sequence ID" value="XM_071061998.1"/>
</dbReference>
<accession>A0ABQ0GF31</accession>
<dbReference type="PANTHER" id="PTHR24359:SF37">
    <property type="entry name" value="PROTEIN KINASE DOMAIN-CONTAINING PROTEIN"/>
    <property type="match status" value="1"/>
</dbReference>